<protein>
    <recommendedName>
        <fullName evidence="8">tRNA(Ile)-lysidine synthase</fullName>
        <ecNumber evidence="8">6.3.4.19</ecNumber>
    </recommendedName>
    <alternativeName>
        <fullName evidence="8">tRNA(Ile)-2-lysyl-cytidine synthase</fullName>
    </alternativeName>
    <alternativeName>
        <fullName evidence="8">tRNA(Ile)-lysidine synthetase</fullName>
    </alternativeName>
</protein>
<evidence type="ECO:0000313" key="12">
    <source>
        <dbReference type="Proteomes" id="UP000626148"/>
    </source>
</evidence>
<gene>
    <name evidence="8 11" type="primary">tilS</name>
    <name evidence="11" type="ORF">GCM10007392_31880</name>
</gene>
<dbReference type="EMBL" id="BMXR01000008">
    <property type="protein sequence ID" value="GGX61648.1"/>
    <property type="molecule type" value="Genomic_DNA"/>
</dbReference>
<accession>A0A918KGF9</accession>
<evidence type="ECO:0000256" key="3">
    <source>
        <dbReference type="ARBA" id="ARBA00022598"/>
    </source>
</evidence>
<dbReference type="Gene3D" id="1.20.59.20">
    <property type="match status" value="1"/>
</dbReference>
<evidence type="ECO:0000256" key="5">
    <source>
        <dbReference type="ARBA" id="ARBA00022741"/>
    </source>
</evidence>
<dbReference type="CDD" id="cd01992">
    <property type="entry name" value="TilS_N"/>
    <property type="match status" value="1"/>
</dbReference>
<dbReference type="InterPro" id="IPR012796">
    <property type="entry name" value="Lysidine-tRNA-synth_C"/>
</dbReference>
<proteinExistence type="inferred from homology"/>
<dbReference type="SUPFAM" id="SSF52402">
    <property type="entry name" value="Adenine nucleotide alpha hydrolases-like"/>
    <property type="match status" value="1"/>
</dbReference>
<comment type="domain">
    <text evidence="8">The N-terminal region contains the highly conserved SGGXDS motif, predicted to be a P-loop motif involved in ATP binding.</text>
</comment>
<comment type="function">
    <text evidence="8">Ligates lysine onto the cytidine present at position 34 of the AUA codon-specific tRNA(Ile) that contains the anticodon CAU, in an ATP-dependent manner. Cytidine is converted to lysidine, thus changing the amino acid specificity of the tRNA from methionine to isoleucine.</text>
</comment>
<evidence type="ECO:0000256" key="8">
    <source>
        <dbReference type="HAMAP-Rule" id="MF_01161"/>
    </source>
</evidence>
<dbReference type="Pfam" id="PF09179">
    <property type="entry name" value="TilS"/>
    <property type="match status" value="1"/>
</dbReference>
<keyword evidence="6 8" id="KW-0067">ATP-binding</keyword>
<comment type="caution">
    <text evidence="11">The sequence shown here is derived from an EMBL/GenBank/DDBJ whole genome shotgun (WGS) entry which is preliminary data.</text>
</comment>
<evidence type="ECO:0000313" key="11">
    <source>
        <dbReference type="EMBL" id="GGX61648.1"/>
    </source>
</evidence>
<dbReference type="InterPro" id="IPR012094">
    <property type="entry name" value="tRNA_Ile_lys_synt"/>
</dbReference>
<dbReference type="Pfam" id="PF11734">
    <property type="entry name" value="TilS_C"/>
    <property type="match status" value="1"/>
</dbReference>
<dbReference type="EC" id="6.3.4.19" evidence="8"/>
<comment type="catalytic activity">
    <reaction evidence="7 8">
        <text>cytidine(34) in tRNA(Ile2) + L-lysine + ATP = lysidine(34) in tRNA(Ile2) + AMP + diphosphate + H(+)</text>
        <dbReference type="Rhea" id="RHEA:43744"/>
        <dbReference type="Rhea" id="RHEA-COMP:10625"/>
        <dbReference type="Rhea" id="RHEA-COMP:10670"/>
        <dbReference type="ChEBI" id="CHEBI:15378"/>
        <dbReference type="ChEBI" id="CHEBI:30616"/>
        <dbReference type="ChEBI" id="CHEBI:32551"/>
        <dbReference type="ChEBI" id="CHEBI:33019"/>
        <dbReference type="ChEBI" id="CHEBI:82748"/>
        <dbReference type="ChEBI" id="CHEBI:83665"/>
        <dbReference type="ChEBI" id="CHEBI:456215"/>
        <dbReference type="EC" id="6.3.4.19"/>
    </reaction>
</comment>
<dbReference type="NCBIfam" id="TIGR02433">
    <property type="entry name" value="lysidine_TilS_C"/>
    <property type="match status" value="1"/>
</dbReference>
<keyword evidence="9" id="KW-0175">Coiled coil</keyword>
<dbReference type="InterPro" id="IPR011063">
    <property type="entry name" value="TilS/TtcA_N"/>
</dbReference>
<dbReference type="InterPro" id="IPR012795">
    <property type="entry name" value="tRNA_Ile_lys_synt_N"/>
</dbReference>
<comment type="subcellular location">
    <subcellularLocation>
        <location evidence="1 8">Cytoplasm</location>
    </subcellularLocation>
</comment>
<dbReference type="GO" id="GO:0005524">
    <property type="term" value="F:ATP binding"/>
    <property type="evidence" value="ECO:0007669"/>
    <property type="project" value="UniProtKB-UniRule"/>
</dbReference>
<keyword evidence="3 8" id="KW-0436">Ligase</keyword>
<feature type="binding site" evidence="8">
    <location>
        <begin position="26"/>
        <end position="31"/>
    </location>
    <ligand>
        <name>ATP</name>
        <dbReference type="ChEBI" id="CHEBI:30616"/>
    </ligand>
</feature>
<dbReference type="PANTHER" id="PTHR43033">
    <property type="entry name" value="TRNA(ILE)-LYSIDINE SYNTHASE-RELATED"/>
    <property type="match status" value="1"/>
</dbReference>
<keyword evidence="12" id="KW-1185">Reference proteome</keyword>
<evidence type="ECO:0000256" key="2">
    <source>
        <dbReference type="ARBA" id="ARBA00022490"/>
    </source>
</evidence>
<dbReference type="Gene3D" id="3.40.50.620">
    <property type="entry name" value="HUPs"/>
    <property type="match status" value="1"/>
</dbReference>
<dbReference type="GO" id="GO:0032267">
    <property type="term" value="F:tRNA(Ile)-lysidine synthase activity"/>
    <property type="evidence" value="ECO:0007669"/>
    <property type="project" value="UniProtKB-EC"/>
</dbReference>
<dbReference type="InterPro" id="IPR015262">
    <property type="entry name" value="tRNA_Ile_lys_synt_subst-bd"/>
</dbReference>
<dbReference type="InterPro" id="IPR014729">
    <property type="entry name" value="Rossmann-like_a/b/a_fold"/>
</dbReference>
<dbReference type="NCBIfam" id="TIGR02432">
    <property type="entry name" value="lysidine_TilS_N"/>
    <property type="match status" value="1"/>
</dbReference>
<dbReference type="SMART" id="SM00977">
    <property type="entry name" value="TilS_C"/>
    <property type="match status" value="1"/>
</dbReference>
<dbReference type="PANTHER" id="PTHR43033:SF1">
    <property type="entry name" value="TRNA(ILE)-LYSIDINE SYNTHASE-RELATED"/>
    <property type="match status" value="1"/>
</dbReference>
<dbReference type="Proteomes" id="UP000626148">
    <property type="component" value="Unassembled WGS sequence"/>
</dbReference>
<feature type="coiled-coil region" evidence="9">
    <location>
        <begin position="209"/>
        <end position="236"/>
    </location>
</feature>
<name>A0A918KGF9_9GAMM</name>
<keyword evidence="4 8" id="KW-0819">tRNA processing</keyword>
<evidence type="ECO:0000256" key="7">
    <source>
        <dbReference type="ARBA" id="ARBA00048539"/>
    </source>
</evidence>
<dbReference type="GO" id="GO:0005737">
    <property type="term" value="C:cytoplasm"/>
    <property type="evidence" value="ECO:0007669"/>
    <property type="project" value="UniProtKB-SubCell"/>
</dbReference>
<comment type="similarity">
    <text evidence="8">Belongs to the tRNA(Ile)-lysidine synthase family.</text>
</comment>
<evidence type="ECO:0000256" key="9">
    <source>
        <dbReference type="SAM" id="Coils"/>
    </source>
</evidence>
<evidence type="ECO:0000256" key="6">
    <source>
        <dbReference type="ARBA" id="ARBA00022840"/>
    </source>
</evidence>
<organism evidence="11 12">
    <name type="scientific">Saccharospirillum salsuginis</name>
    <dbReference type="NCBI Taxonomy" id="418750"/>
    <lineage>
        <taxon>Bacteria</taxon>
        <taxon>Pseudomonadati</taxon>
        <taxon>Pseudomonadota</taxon>
        <taxon>Gammaproteobacteria</taxon>
        <taxon>Oceanospirillales</taxon>
        <taxon>Saccharospirillaceae</taxon>
        <taxon>Saccharospirillum</taxon>
    </lineage>
</organism>
<dbReference type="SUPFAM" id="SSF56037">
    <property type="entry name" value="PheT/TilS domain"/>
    <property type="match status" value="1"/>
</dbReference>
<keyword evidence="5 8" id="KW-0547">Nucleotide-binding</keyword>
<sequence>MPDTVLQTINTWLDRVEPRPVFVGFSGGLDSQVLLHALCQTLSPRQVVALHVNHRISAHADDWQRQCEHRCLELGCRFVAGRVHVESTGQGLEAAARDERYRLFDEQVAPGHSLWLAHHLDDQLETFMLRLLRGAGLHGLSAMQAESERRGYQLLRPFLDLPRAGLEAYARTHRLDWIEDDSNTDTRFDRNYLRHDILPRLEQRWPSYRQTLNRSLGQLNQAAQQQQQQLEHALDHRLAHDGAFKAVQLDDWPDDQVISLIHLWLRQQGVRPPSEALMHRILHDVVRAQPDAQPQVRIGNGTIRRFRTALYWVPDRPDVGQPPSVDIGHTTHWTGVGDLTLTRVTEGPNRLKADTPDLNWRMREGGESLWPVGRSNRRDLKRLLQEYRLPPWQRDRLPLLFSGDQLVAVADLCVDREWCAEEGMPGLRVEFRSAYDDPAG</sequence>
<feature type="domain" description="Lysidine-tRNA(Ile) synthetase C-terminal" evidence="10">
    <location>
        <begin position="358"/>
        <end position="429"/>
    </location>
</feature>
<keyword evidence="2 8" id="KW-0963">Cytoplasm</keyword>
<dbReference type="RefSeq" id="WP_189610469.1">
    <property type="nucleotide sequence ID" value="NZ_BMXR01000008.1"/>
</dbReference>
<evidence type="ECO:0000259" key="10">
    <source>
        <dbReference type="SMART" id="SM00977"/>
    </source>
</evidence>
<dbReference type="HAMAP" id="MF_01161">
    <property type="entry name" value="tRNA_Ile_lys_synt"/>
    <property type="match status" value="1"/>
</dbReference>
<reference evidence="11" key="2">
    <citation type="submission" date="2020-09" db="EMBL/GenBank/DDBJ databases">
        <authorList>
            <person name="Sun Q."/>
            <person name="Kim S."/>
        </authorList>
    </citation>
    <scope>NUCLEOTIDE SEQUENCE</scope>
    <source>
        <strain evidence="11">KCTC 22169</strain>
    </source>
</reference>
<evidence type="ECO:0000256" key="4">
    <source>
        <dbReference type="ARBA" id="ARBA00022694"/>
    </source>
</evidence>
<evidence type="ECO:0000256" key="1">
    <source>
        <dbReference type="ARBA" id="ARBA00004496"/>
    </source>
</evidence>
<dbReference type="SUPFAM" id="SSF82829">
    <property type="entry name" value="MesJ substrate recognition domain-like"/>
    <property type="match status" value="1"/>
</dbReference>
<dbReference type="GO" id="GO:0006400">
    <property type="term" value="P:tRNA modification"/>
    <property type="evidence" value="ECO:0007669"/>
    <property type="project" value="UniProtKB-UniRule"/>
</dbReference>
<reference evidence="11" key="1">
    <citation type="journal article" date="2014" name="Int. J. Syst. Evol. Microbiol.">
        <title>Complete genome sequence of Corynebacterium casei LMG S-19264T (=DSM 44701T), isolated from a smear-ripened cheese.</title>
        <authorList>
            <consortium name="US DOE Joint Genome Institute (JGI-PGF)"/>
            <person name="Walter F."/>
            <person name="Albersmeier A."/>
            <person name="Kalinowski J."/>
            <person name="Ruckert C."/>
        </authorList>
    </citation>
    <scope>NUCLEOTIDE SEQUENCE</scope>
    <source>
        <strain evidence="11">KCTC 22169</strain>
    </source>
</reference>
<dbReference type="Pfam" id="PF01171">
    <property type="entry name" value="ATP_bind_3"/>
    <property type="match status" value="1"/>
</dbReference>
<dbReference type="AlphaFoldDB" id="A0A918KGF9"/>